<feature type="compositionally biased region" description="Basic and acidic residues" evidence="1">
    <location>
        <begin position="41"/>
        <end position="64"/>
    </location>
</feature>
<reference evidence="3" key="1">
    <citation type="journal article" date="2013" name="Proc. Natl. Acad. Sci. U.S.A.">
        <title>Genome structure and metabolic features in the red seaweed Chondrus crispus shed light on evolution of the Archaeplastida.</title>
        <authorList>
            <person name="Collen J."/>
            <person name="Porcel B."/>
            <person name="Carre W."/>
            <person name="Ball S.G."/>
            <person name="Chaparro C."/>
            <person name="Tonon T."/>
            <person name="Barbeyron T."/>
            <person name="Michel G."/>
            <person name="Noel B."/>
            <person name="Valentin K."/>
            <person name="Elias M."/>
            <person name="Artiguenave F."/>
            <person name="Arun A."/>
            <person name="Aury J.M."/>
            <person name="Barbosa-Neto J.F."/>
            <person name="Bothwell J.H."/>
            <person name="Bouget F.Y."/>
            <person name="Brillet L."/>
            <person name="Cabello-Hurtado F."/>
            <person name="Capella-Gutierrez S."/>
            <person name="Charrier B."/>
            <person name="Cladiere L."/>
            <person name="Cock J.M."/>
            <person name="Coelho S.M."/>
            <person name="Colleoni C."/>
            <person name="Czjzek M."/>
            <person name="Da Silva C."/>
            <person name="Delage L."/>
            <person name="Denoeud F."/>
            <person name="Deschamps P."/>
            <person name="Dittami S.M."/>
            <person name="Gabaldon T."/>
            <person name="Gachon C.M."/>
            <person name="Groisillier A."/>
            <person name="Herve C."/>
            <person name="Jabbari K."/>
            <person name="Katinka M."/>
            <person name="Kloareg B."/>
            <person name="Kowalczyk N."/>
            <person name="Labadie K."/>
            <person name="Leblanc C."/>
            <person name="Lopez P.J."/>
            <person name="McLachlan D.H."/>
            <person name="Meslet-Cladiere L."/>
            <person name="Moustafa A."/>
            <person name="Nehr Z."/>
            <person name="Nyvall Collen P."/>
            <person name="Panaud O."/>
            <person name="Partensky F."/>
            <person name="Poulain J."/>
            <person name="Rensing S.A."/>
            <person name="Rousvoal S."/>
            <person name="Samson G."/>
            <person name="Symeonidi A."/>
            <person name="Weissenbach J."/>
            <person name="Zambounis A."/>
            <person name="Wincker P."/>
            <person name="Boyen C."/>
        </authorList>
    </citation>
    <scope>NUCLEOTIDE SEQUENCE [LARGE SCALE GENOMIC DNA]</scope>
    <source>
        <strain evidence="3">cv. Stackhouse</strain>
    </source>
</reference>
<dbReference type="Gramene" id="CDF37101">
    <property type="protein sequence ID" value="CDF37101"/>
    <property type="gene ID" value="CHC_T00005326001"/>
</dbReference>
<keyword evidence="3" id="KW-1185">Reference proteome</keyword>
<organism evidence="2 3">
    <name type="scientific">Chondrus crispus</name>
    <name type="common">Carrageen Irish moss</name>
    <name type="synonym">Polymorpha crispa</name>
    <dbReference type="NCBI Taxonomy" id="2769"/>
    <lineage>
        <taxon>Eukaryota</taxon>
        <taxon>Rhodophyta</taxon>
        <taxon>Florideophyceae</taxon>
        <taxon>Rhodymeniophycidae</taxon>
        <taxon>Gigartinales</taxon>
        <taxon>Gigartinaceae</taxon>
        <taxon>Chondrus</taxon>
    </lineage>
</organism>
<protein>
    <submittedName>
        <fullName evidence="2">Uncharacterized protein</fullName>
    </submittedName>
</protein>
<proteinExistence type="predicted"/>
<dbReference type="KEGG" id="ccp:CHC_T00005326001"/>
<evidence type="ECO:0000313" key="3">
    <source>
        <dbReference type="Proteomes" id="UP000012073"/>
    </source>
</evidence>
<dbReference type="GeneID" id="17324637"/>
<sequence>MMRRSRTIGGWVATYSAEPPIVGVVKIGVGGRKARLVEKREKDDEAFATSTEKENPGMKKKWEMQVETPRATGASDVGRSNCREAGDMHRSDGDDRV</sequence>
<gene>
    <name evidence="2" type="ORF">CHC_T00005326001</name>
</gene>
<feature type="region of interest" description="Disordered" evidence="1">
    <location>
        <begin position="41"/>
        <end position="97"/>
    </location>
</feature>
<dbReference type="Proteomes" id="UP000012073">
    <property type="component" value="Unassembled WGS sequence"/>
</dbReference>
<evidence type="ECO:0000313" key="2">
    <source>
        <dbReference type="EMBL" id="CDF37101.1"/>
    </source>
</evidence>
<evidence type="ECO:0000256" key="1">
    <source>
        <dbReference type="SAM" id="MobiDB-lite"/>
    </source>
</evidence>
<dbReference type="RefSeq" id="XP_005716920.1">
    <property type="nucleotide sequence ID" value="XM_005716863.1"/>
</dbReference>
<accession>R7QI10</accession>
<dbReference type="EMBL" id="HG001815">
    <property type="protein sequence ID" value="CDF37101.1"/>
    <property type="molecule type" value="Genomic_DNA"/>
</dbReference>
<dbReference type="AlphaFoldDB" id="R7QI10"/>
<name>R7QI10_CHOCR</name>
<feature type="compositionally biased region" description="Basic and acidic residues" evidence="1">
    <location>
        <begin position="81"/>
        <end position="97"/>
    </location>
</feature>